<accession>A0AAV7JBR7</accession>
<protein>
    <submittedName>
        <fullName evidence="1">Uncharacterized protein</fullName>
    </submittedName>
</protein>
<evidence type="ECO:0000313" key="1">
    <source>
        <dbReference type="EMBL" id="KAI6646183.1"/>
    </source>
</evidence>
<reference evidence="1 2" key="1">
    <citation type="journal article" date="2023" name="BMC Biol.">
        <title>The compact genome of the sponge Oopsacas minuta (Hexactinellida) is lacking key metazoan core genes.</title>
        <authorList>
            <person name="Santini S."/>
            <person name="Schenkelaars Q."/>
            <person name="Jourda C."/>
            <person name="Duchesne M."/>
            <person name="Belahbib H."/>
            <person name="Rocher C."/>
            <person name="Selva M."/>
            <person name="Riesgo A."/>
            <person name="Vervoort M."/>
            <person name="Leys S.P."/>
            <person name="Kodjabachian L."/>
            <person name="Le Bivic A."/>
            <person name="Borchiellini C."/>
            <person name="Claverie J.M."/>
            <person name="Renard E."/>
        </authorList>
    </citation>
    <scope>NUCLEOTIDE SEQUENCE [LARGE SCALE GENOMIC DNA]</scope>
    <source>
        <strain evidence="1">SPO-2</strain>
    </source>
</reference>
<dbReference type="EMBL" id="JAKMXF010000360">
    <property type="protein sequence ID" value="KAI6646183.1"/>
    <property type="molecule type" value="Genomic_DNA"/>
</dbReference>
<comment type="caution">
    <text evidence="1">The sequence shown here is derived from an EMBL/GenBank/DDBJ whole genome shotgun (WGS) entry which is preliminary data.</text>
</comment>
<organism evidence="1 2">
    <name type="scientific">Oopsacas minuta</name>
    <dbReference type="NCBI Taxonomy" id="111878"/>
    <lineage>
        <taxon>Eukaryota</taxon>
        <taxon>Metazoa</taxon>
        <taxon>Porifera</taxon>
        <taxon>Hexactinellida</taxon>
        <taxon>Hexasterophora</taxon>
        <taxon>Lyssacinosida</taxon>
        <taxon>Leucopsacidae</taxon>
        <taxon>Oopsacas</taxon>
    </lineage>
</organism>
<proteinExistence type="predicted"/>
<dbReference type="AlphaFoldDB" id="A0AAV7JBR7"/>
<gene>
    <name evidence="1" type="ORF">LOD99_9390</name>
</gene>
<dbReference type="Proteomes" id="UP001165289">
    <property type="component" value="Unassembled WGS sequence"/>
</dbReference>
<sequence>MSTDPSDGLDHLLGNTSLHSLDWNVMPKSREEETKERDVQIGGRTLSELGVISIHNQELITGNIQDNIRKSHDIEDLHSLRAGHKSHPTKLSDDCIGKGVSTYVLAKDEKCRDRAEKLDYA</sequence>
<keyword evidence="2" id="KW-1185">Reference proteome</keyword>
<evidence type="ECO:0000313" key="2">
    <source>
        <dbReference type="Proteomes" id="UP001165289"/>
    </source>
</evidence>
<name>A0AAV7JBR7_9METZ</name>